<dbReference type="AlphaFoldDB" id="A0A2S7IWB8"/>
<dbReference type="PANTHER" id="PTHR35149:SF2">
    <property type="entry name" value="DUF262 DOMAIN-CONTAINING PROTEIN"/>
    <property type="match status" value="1"/>
</dbReference>
<dbReference type="Pfam" id="PF03235">
    <property type="entry name" value="GmrSD_N"/>
    <property type="match status" value="1"/>
</dbReference>
<dbReference type="EMBL" id="PTRC01000031">
    <property type="protein sequence ID" value="PQA72301.1"/>
    <property type="molecule type" value="Genomic_DNA"/>
</dbReference>
<evidence type="ECO:0000313" key="3">
    <source>
        <dbReference type="EMBL" id="PQA72301.1"/>
    </source>
</evidence>
<evidence type="ECO:0000259" key="1">
    <source>
        <dbReference type="Pfam" id="PF03235"/>
    </source>
</evidence>
<evidence type="ECO:0000259" key="2">
    <source>
        <dbReference type="Pfam" id="PF07510"/>
    </source>
</evidence>
<protein>
    <submittedName>
        <fullName evidence="3">DUF262 domain-containing protein</fullName>
    </submittedName>
</protein>
<name>A0A2S7IWB8_9HYPH</name>
<dbReference type="Pfam" id="PF07510">
    <property type="entry name" value="GmrSD_C"/>
    <property type="match status" value="1"/>
</dbReference>
<dbReference type="InterPro" id="IPR011089">
    <property type="entry name" value="GmrSD_C"/>
</dbReference>
<proteinExistence type="predicted"/>
<dbReference type="OrthoDB" id="9798761at2"/>
<dbReference type="PANTHER" id="PTHR35149">
    <property type="entry name" value="SLL5132 PROTEIN"/>
    <property type="match status" value="1"/>
</dbReference>
<gene>
    <name evidence="3" type="ORF">C3731_17090</name>
</gene>
<feature type="domain" description="GmrSD restriction endonucleases N-terminal" evidence="1">
    <location>
        <begin position="14"/>
        <end position="245"/>
    </location>
</feature>
<dbReference type="InterPro" id="IPR004919">
    <property type="entry name" value="GmrSD_N"/>
</dbReference>
<organism evidence="3 4">
    <name type="scientific">Brucella oryzae</name>
    <dbReference type="NCBI Taxonomy" id="335286"/>
    <lineage>
        <taxon>Bacteria</taxon>
        <taxon>Pseudomonadati</taxon>
        <taxon>Pseudomonadota</taxon>
        <taxon>Alphaproteobacteria</taxon>
        <taxon>Hyphomicrobiales</taxon>
        <taxon>Brucellaceae</taxon>
        <taxon>Brucella/Ochrobactrum group</taxon>
        <taxon>Brucella</taxon>
    </lineage>
</organism>
<keyword evidence="4" id="KW-1185">Reference proteome</keyword>
<dbReference type="RefSeq" id="WP_104756824.1">
    <property type="nucleotide sequence ID" value="NZ_PTRC01000031.1"/>
</dbReference>
<reference evidence="3 4" key="1">
    <citation type="submission" date="2018-02" db="EMBL/GenBank/DDBJ databases">
        <title>Draft genome sequence of Ochrobactrum oryzae found in Brazil.</title>
        <authorList>
            <person name="Cerdeira L."/>
            <person name="Andrade F."/>
            <person name="Zacariotto T."/>
            <person name="Barbosa B."/>
            <person name="Santos S."/>
            <person name="Cassetari V."/>
            <person name="Lincopan N."/>
        </authorList>
    </citation>
    <scope>NUCLEOTIDE SEQUENCE [LARGE SCALE GENOMIC DNA]</scope>
    <source>
        <strain evidence="3 4">OA447</strain>
    </source>
</reference>
<accession>A0A2S7IWB8</accession>
<comment type="caution">
    <text evidence="3">The sequence shown here is derived from an EMBL/GenBank/DDBJ whole genome shotgun (WGS) entry which is preliminary data.</text>
</comment>
<evidence type="ECO:0000313" key="4">
    <source>
        <dbReference type="Proteomes" id="UP000238493"/>
    </source>
</evidence>
<dbReference type="Proteomes" id="UP000238493">
    <property type="component" value="Unassembled WGS sequence"/>
</dbReference>
<sequence length="577" mass="66183">MAANSFNTSNESYKQLLSGGSILRIPRFQRDYSWKEEHWEDLWSDLLELLATDDDPSHYMGYLVLQPKNGQSLDVIDGQQRLTTLSILILAAMRRIQELILAGTDPERNKIRIEELRRTYIGQLDPVSLVVTSKLTLNRNNDHYYQTFLTTLRDMPSRGFKTSEHSMRKATDWFYRKVKEYLRANNHLDEEQGAVLAGMIDKISRGLFFTKIVVDDELNAYKVFETLNARGVKLSAPDLLKNFLFSVISREADLAGHDAELDAVENRWSDILERLQSENVTTYLRTYWGANNSFVRESDLFKVIKRSIETREQAYRLIRGLEEGLETYLSLTNPDQSEWTGEDKENARLLKMFSVRQPLALLMAMKEKIPDGFSQVLRGIVSITFRYNVISNLQAAEQERVYSRIAIGISQEQFNSARDVLLALRPVYPNDEIFRANFASKTFDTTSSRNKQIVKYILGKLDAQRTGNPYVAPPSEITIEHILPESPDGNWPQFTDAAAGAEVFRIGNMALLEAQLNRDAGNREYQLKRDVFSRSGISTTANIPERYQEWSEPSIADRQAAQANMATAIWRVAQYHE</sequence>
<feature type="domain" description="GmrSD restriction endonucleases C-terminal" evidence="2">
    <location>
        <begin position="428"/>
        <end position="561"/>
    </location>
</feature>